<dbReference type="KEGG" id="fte:Fluta_1316"/>
<dbReference type="SUPFAM" id="SSF52540">
    <property type="entry name" value="P-loop containing nucleoside triphosphate hydrolases"/>
    <property type="match status" value="1"/>
</dbReference>
<organism evidence="6 7">
    <name type="scientific">Fluviicola taffensis (strain DSM 16823 / NCIMB 13979 / RW262)</name>
    <dbReference type="NCBI Taxonomy" id="755732"/>
    <lineage>
        <taxon>Bacteria</taxon>
        <taxon>Pseudomonadati</taxon>
        <taxon>Bacteroidota</taxon>
        <taxon>Flavobacteriia</taxon>
        <taxon>Flavobacteriales</taxon>
        <taxon>Crocinitomicaceae</taxon>
        <taxon>Fluviicola</taxon>
    </lineage>
</organism>
<dbReference type="InterPro" id="IPR003439">
    <property type="entry name" value="ABC_transporter-like_ATP-bd"/>
</dbReference>
<dbReference type="AlphaFoldDB" id="F2ICT7"/>
<dbReference type="InterPro" id="IPR027417">
    <property type="entry name" value="P-loop_NTPase"/>
</dbReference>
<dbReference type="PANTHER" id="PTHR43335:SF2">
    <property type="entry name" value="ABC TRANSPORTER, ATP-BINDING PROTEIN"/>
    <property type="match status" value="1"/>
</dbReference>
<evidence type="ECO:0000256" key="4">
    <source>
        <dbReference type="ARBA" id="ARBA00022840"/>
    </source>
</evidence>
<dbReference type="eggNOG" id="COG1131">
    <property type="taxonomic scope" value="Bacteria"/>
</dbReference>
<dbReference type="STRING" id="755732.Fluta_1316"/>
<dbReference type="InterPro" id="IPR017871">
    <property type="entry name" value="ABC_transporter-like_CS"/>
</dbReference>
<dbReference type="GO" id="GO:0005524">
    <property type="term" value="F:ATP binding"/>
    <property type="evidence" value="ECO:0007669"/>
    <property type="project" value="UniProtKB-KW"/>
</dbReference>
<dbReference type="SMART" id="SM00382">
    <property type="entry name" value="AAA"/>
    <property type="match status" value="1"/>
</dbReference>
<sequence length="301" mass="33769">MLNQEIILEVTNLSKSYNKVDAVKDVSFDIRKGNVYGLLGPNGSGKTTTLAMLMGILHPTQGSFSWFDNGQKDINRLRIGCLLETPNFYPYLNAYDNLRVTATIKNLAHDQTRIQEVLEYVDLAERGKRPFRTYSLGMKQRLAVAAAILSDPEVLVLDEPTNGLDPEGIAEMRELILNIASQGKTIILASHILDEVQKICSHVVMLKQGEMVYNGTMKDLLIQRKSYKLMSENPDQLIQVLKSIPGVSVLNKLDDSIMIELEEGISGAKLNQLVVEQGIYLSELHAYQKSLETIFLERMKL</sequence>
<keyword evidence="2" id="KW-0813">Transport</keyword>
<feature type="domain" description="ABC transporter" evidence="5">
    <location>
        <begin position="8"/>
        <end position="233"/>
    </location>
</feature>
<dbReference type="RefSeq" id="WP_013686083.1">
    <property type="nucleotide sequence ID" value="NC_015321.1"/>
</dbReference>
<evidence type="ECO:0000256" key="1">
    <source>
        <dbReference type="ARBA" id="ARBA00005417"/>
    </source>
</evidence>
<dbReference type="Proteomes" id="UP000007463">
    <property type="component" value="Chromosome"/>
</dbReference>
<comment type="similarity">
    <text evidence="1">Belongs to the ABC transporter superfamily.</text>
</comment>
<evidence type="ECO:0000259" key="5">
    <source>
        <dbReference type="PROSITE" id="PS50893"/>
    </source>
</evidence>
<reference evidence="7" key="2">
    <citation type="submission" date="2011-02" db="EMBL/GenBank/DDBJ databases">
        <title>The complete genome of Fluviicola taffensis DSM 16823.</title>
        <authorList>
            <consortium name="US DOE Joint Genome Institute (JGI-PGF)"/>
            <person name="Lucas S."/>
            <person name="Copeland A."/>
            <person name="Lapidus A."/>
            <person name="Bruce D."/>
            <person name="Goodwin L."/>
            <person name="Pitluck S."/>
            <person name="Kyrpides N."/>
            <person name="Mavromatis K."/>
            <person name="Ivanova N."/>
            <person name="Mikhailova N."/>
            <person name="Pagani I."/>
            <person name="Chertkov O."/>
            <person name="Detter J.C."/>
            <person name="Han C."/>
            <person name="Tapia R."/>
            <person name="Land M."/>
            <person name="Hauser L."/>
            <person name="Markowitz V."/>
            <person name="Cheng J.-F."/>
            <person name="Hugenholtz P."/>
            <person name="Woyke T."/>
            <person name="Wu D."/>
            <person name="Tindall B."/>
            <person name="Pomrenke H.G."/>
            <person name="Brambilla E."/>
            <person name="Klenk H.-P."/>
            <person name="Eisen J.A."/>
        </authorList>
    </citation>
    <scope>NUCLEOTIDE SEQUENCE [LARGE SCALE GENOMIC DNA]</scope>
    <source>
        <strain evidence="7">DSM 16823 / RW262 / RW262</strain>
    </source>
</reference>
<dbReference type="GO" id="GO:0016887">
    <property type="term" value="F:ATP hydrolysis activity"/>
    <property type="evidence" value="ECO:0007669"/>
    <property type="project" value="InterPro"/>
</dbReference>
<evidence type="ECO:0000256" key="3">
    <source>
        <dbReference type="ARBA" id="ARBA00022741"/>
    </source>
</evidence>
<protein>
    <submittedName>
        <fullName evidence="6">Phosphonate-transporting ATPase</fullName>
    </submittedName>
</protein>
<evidence type="ECO:0000313" key="6">
    <source>
        <dbReference type="EMBL" id="AEA43311.1"/>
    </source>
</evidence>
<dbReference type="OrthoDB" id="9801987at2"/>
<dbReference type="PROSITE" id="PS50893">
    <property type="entry name" value="ABC_TRANSPORTER_2"/>
    <property type="match status" value="1"/>
</dbReference>
<reference evidence="6 7" key="1">
    <citation type="journal article" date="2011" name="Stand. Genomic Sci.">
        <title>Complete genome sequence of the gliding freshwater bacterium Fluviicola taffensis type strain (RW262).</title>
        <authorList>
            <person name="Woyke T."/>
            <person name="Chertkov O."/>
            <person name="Lapidus A."/>
            <person name="Nolan M."/>
            <person name="Lucas S."/>
            <person name="Del Rio T.G."/>
            <person name="Tice H."/>
            <person name="Cheng J.F."/>
            <person name="Tapia R."/>
            <person name="Han C."/>
            <person name="Goodwin L."/>
            <person name="Pitluck S."/>
            <person name="Liolios K."/>
            <person name="Pagani I."/>
            <person name="Ivanova N."/>
            <person name="Huntemann M."/>
            <person name="Mavromatis K."/>
            <person name="Mikhailova N."/>
            <person name="Pati A."/>
            <person name="Chen A."/>
            <person name="Palaniappan K."/>
            <person name="Land M."/>
            <person name="Hauser L."/>
            <person name="Brambilla E.M."/>
            <person name="Rohde M."/>
            <person name="Mwirichia R."/>
            <person name="Sikorski J."/>
            <person name="Tindall B.J."/>
            <person name="Goker M."/>
            <person name="Bristow J."/>
            <person name="Eisen J.A."/>
            <person name="Markowitz V."/>
            <person name="Hugenholtz P."/>
            <person name="Klenk H.P."/>
            <person name="Kyrpides N.C."/>
        </authorList>
    </citation>
    <scope>NUCLEOTIDE SEQUENCE [LARGE SCALE GENOMIC DNA]</scope>
    <source>
        <strain evidence="7">DSM 16823 / RW262 / RW262</strain>
    </source>
</reference>
<proteinExistence type="inferred from homology"/>
<accession>F2ICT7</accession>
<dbReference type="HOGENOM" id="CLU_000604_1_2_10"/>
<dbReference type="PROSITE" id="PS00211">
    <property type="entry name" value="ABC_TRANSPORTER_1"/>
    <property type="match status" value="1"/>
</dbReference>
<dbReference type="Gene3D" id="3.40.50.300">
    <property type="entry name" value="P-loop containing nucleotide triphosphate hydrolases"/>
    <property type="match status" value="1"/>
</dbReference>
<keyword evidence="4" id="KW-0067">ATP-binding</keyword>
<dbReference type="PANTHER" id="PTHR43335">
    <property type="entry name" value="ABC TRANSPORTER, ATP-BINDING PROTEIN"/>
    <property type="match status" value="1"/>
</dbReference>
<evidence type="ECO:0000313" key="7">
    <source>
        <dbReference type="Proteomes" id="UP000007463"/>
    </source>
</evidence>
<evidence type="ECO:0000256" key="2">
    <source>
        <dbReference type="ARBA" id="ARBA00022448"/>
    </source>
</evidence>
<keyword evidence="3" id="KW-0547">Nucleotide-binding</keyword>
<name>F2ICT7_FLUTR</name>
<dbReference type="EMBL" id="CP002542">
    <property type="protein sequence ID" value="AEA43311.1"/>
    <property type="molecule type" value="Genomic_DNA"/>
</dbReference>
<dbReference type="Pfam" id="PF00005">
    <property type="entry name" value="ABC_tran"/>
    <property type="match status" value="1"/>
</dbReference>
<keyword evidence="7" id="KW-1185">Reference proteome</keyword>
<gene>
    <name evidence="6" type="ordered locus">Fluta_1316</name>
</gene>
<dbReference type="InterPro" id="IPR003593">
    <property type="entry name" value="AAA+_ATPase"/>
</dbReference>